<sequence length="144" mass="15388">MSATRSGGQESETPNPTERSLGQLASEASGNISRLVRLELELAKLELARDARHVAKGSGLFVVAAVLGHMVLILASVTIGLGLWALGLAPWLAFLIVTLFYVVLAAVLVFVGVRQLKRLQGLSRTSATMADTMAVLRREHPDEA</sequence>
<dbReference type="EMBL" id="VFQC01000002">
    <property type="protein sequence ID" value="TQN28714.1"/>
    <property type="molecule type" value="Genomic_DNA"/>
</dbReference>
<comment type="caution">
    <text evidence="3">The sequence shown here is derived from an EMBL/GenBank/DDBJ whole genome shotgun (WGS) entry which is preliminary data.</text>
</comment>
<evidence type="ECO:0000313" key="3">
    <source>
        <dbReference type="EMBL" id="TQN28714.1"/>
    </source>
</evidence>
<keyword evidence="2" id="KW-0472">Membrane</keyword>
<feature type="transmembrane region" description="Helical" evidence="2">
    <location>
        <begin position="59"/>
        <end position="85"/>
    </location>
</feature>
<proteinExistence type="predicted"/>
<dbReference type="Pfam" id="PF07332">
    <property type="entry name" value="Phage_holin_3_6"/>
    <property type="match status" value="1"/>
</dbReference>
<feature type="transmembrane region" description="Helical" evidence="2">
    <location>
        <begin position="91"/>
        <end position="113"/>
    </location>
</feature>
<gene>
    <name evidence="3" type="ORF">FHX37_4075</name>
</gene>
<dbReference type="OrthoDB" id="3431700at2"/>
<dbReference type="Proteomes" id="UP000317422">
    <property type="component" value="Unassembled WGS sequence"/>
</dbReference>
<evidence type="ECO:0000256" key="1">
    <source>
        <dbReference type="SAM" id="MobiDB-lite"/>
    </source>
</evidence>
<protein>
    <submittedName>
        <fullName evidence="3">Putative superfamily III holin-X</fullName>
    </submittedName>
</protein>
<feature type="region of interest" description="Disordered" evidence="1">
    <location>
        <begin position="1"/>
        <end position="21"/>
    </location>
</feature>
<evidence type="ECO:0000256" key="2">
    <source>
        <dbReference type="SAM" id="Phobius"/>
    </source>
</evidence>
<name>A0A543NA54_9ACTN</name>
<evidence type="ECO:0000313" key="4">
    <source>
        <dbReference type="Proteomes" id="UP000317422"/>
    </source>
</evidence>
<feature type="compositionally biased region" description="Polar residues" evidence="1">
    <location>
        <begin position="1"/>
        <end position="20"/>
    </location>
</feature>
<reference evidence="3 4" key="1">
    <citation type="submission" date="2019-06" db="EMBL/GenBank/DDBJ databases">
        <title>Sequencing the genomes of 1000 actinobacteria strains.</title>
        <authorList>
            <person name="Klenk H.-P."/>
        </authorList>
    </citation>
    <scope>NUCLEOTIDE SEQUENCE [LARGE SCALE GENOMIC DNA]</scope>
    <source>
        <strain evidence="3 4">DSM 45015</strain>
    </source>
</reference>
<keyword evidence="4" id="KW-1185">Reference proteome</keyword>
<keyword evidence="2" id="KW-1133">Transmembrane helix</keyword>
<dbReference type="RefSeq" id="WP_141925723.1">
    <property type="nucleotide sequence ID" value="NZ_VFQC01000002.1"/>
</dbReference>
<dbReference type="AlphaFoldDB" id="A0A543NA54"/>
<accession>A0A543NA54</accession>
<organism evidence="3 4">
    <name type="scientific">Haloactinospora alba</name>
    <dbReference type="NCBI Taxonomy" id="405555"/>
    <lineage>
        <taxon>Bacteria</taxon>
        <taxon>Bacillati</taxon>
        <taxon>Actinomycetota</taxon>
        <taxon>Actinomycetes</taxon>
        <taxon>Streptosporangiales</taxon>
        <taxon>Nocardiopsidaceae</taxon>
        <taxon>Haloactinospora</taxon>
    </lineage>
</organism>
<dbReference type="InterPro" id="IPR009937">
    <property type="entry name" value="Phage_holin_3_6"/>
</dbReference>
<keyword evidence="2" id="KW-0812">Transmembrane</keyword>